<evidence type="ECO:0000313" key="2">
    <source>
        <dbReference type="EMBL" id="EDO62708.1"/>
    </source>
</evidence>
<dbReference type="EMBL" id="ABCB02000013">
    <property type="protein sequence ID" value="EDO62708.1"/>
    <property type="molecule type" value="Genomic_DNA"/>
</dbReference>
<comment type="caution">
    <text evidence="2">The sequence shown here is derived from an EMBL/GenBank/DDBJ whole genome shotgun (WGS) entry which is preliminary data.</text>
</comment>
<dbReference type="HOGENOM" id="CLU_2104741_0_0_9"/>
<gene>
    <name evidence="2" type="ORF">CLOLEP_00522</name>
</gene>
<protein>
    <submittedName>
        <fullName evidence="2">Uncharacterized protein</fullName>
    </submittedName>
</protein>
<evidence type="ECO:0000256" key="1">
    <source>
        <dbReference type="SAM" id="Phobius"/>
    </source>
</evidence>
<feature type="transmembrane region" description="Helical" evidence="1">
    <location>
        <begin position="12"/>
        <end position="33"/>
    </location>
</feature>
<keyword evidence="1" id="KW-0812">Transmembrane</keyword>
<reference evidence="2 3" key="2">
    <citation type="submission" date="2007-08" db="EMBL/GenBank/DDBJ databases">
        <authorList>
            <person name="Fulton L."/>
            <person name="Clifton S."/>
            <person name="Fulton B."/>
            <person name="Xu J."/>
            <person name="Minx P."/>
            <person name="Pepin K.H."/>
            <person name="Johnson M."/>
            <person name="Thiruvilangam P."/>
            <person name="Bhonagiri V."/>
            <person name="Nash W.E."/>
            <person name="Wang C."/>
            <person name="Mardis E.R."/>
            <person name="Wilson R.K."/>
        </authorList>
    </citation>
    <scope>NUCLEOTIDE SEQUENCE [LARGE SCALE GENOMIC DNA]</scope>
    <source>
        <strain evidence="2 3">DSM 753</strain>
    </source>
</reference>
<proteinExistence type="predicted"/>
<keyword evidence="1" id="KW-1133">Transmembrane helix</keyword>
<accession>A7VPP6</accession>
<organism evidence="2 3">
    <name type="scientific">[Clostridium] leptum DSM 753</name>
    <dbReference type="NCBI Taxonomy" id="428125"/>
    <lineage>
        <taxon>Bacteria</taxon>
        <taxon>Bacillati</taxon>
        <taxon>Bacillota</taxon>
        <taxon>Clostridia</taxon>
        <taxon>Eubacteriales</taxon>
        <taxon>Oscillospiraceae</taxon>
        <taxon>Oscillospiraceae incertae sedis</taxon>
    </lineage>
</organism>
<dbReference type="Proteomes" id="UP000003490">
    <property type="component" value="Unassembled WGS sequence"/>
</dbReference>
<reference evidence="2 3" key="1">
    <citation type="submission" date="2007-08" db="EMBL/GenBank/DDBJ databases">
        <title>Draft genome sequence of Clostridium leptum (DSM 753).</title>
        <authorList>
            <person name="Sudarsanam P."/>
            <person name="Ley R."/>
            <person name="Guruge J."/>
            <person name="Turnbaugh P.J."/>
            <person name="Mahowald M."/>
            <person name="Liep D."/>
            <person name="Gordon J."/>
        </authorList>
    </citation>
    <scope>NUCLEOTIDE SEQUENCE [LARGE SCALE GENOMIC DNA]</scope>
    <source>
        <strain evidence="2 3">DSM 753</strain>
    </source>
</reference>
<sequence length="115" mass="12376">MSKGESAFIAEQSVGIVLVAASGAGFGTSGIIFRRAFARLRLPVEHIALLMLVLKQTAPFLFVAGSMIGSTADWADNNIVPLMKCLAANRARNSGIINHGIVPSFRFFKFNPYCT</sequence>
<name>A7VPP6_9FIRM</name>
<dbReference type="AlphaFoldDB" id="A7VPP6"/>
<keyword evidence="1" id="KW-0472">Membrane</keyword>
<evidence type="ECO:0000313" key="3">
    <source>
        <dbReference type="Proteomes" id="UP000003490"/>
    </source>
</evidence>